<evidence type="ECO:0000313" key="1">
    <source>
        <dbReference type="EMBL" id="GAJ14426.1"/>
    </source>
</evidence>
<comment type="caution">
    <text evidence="1">The sequence shown here is derived from an EMBL/GenBank/DDBJ whole genome shotgun (WGS) entry which is preliminary data.</text>
</comment>
<name>X1VHN4_9ZZZZ</name>
<accession>X1VHN4</accession>
<proteinExistence type="predicted"/>
<sequence>MFNLIYNRYVIKIDFIVKKLSAYQNAAFSRRKEILIEGGPIWFVSAEDLIISKLLWAKDSHSEMQLKDVGNLMETVDNLDLKYIDNWVRELGLESTKYRNGQAVTLYKIAVHFLLQLPSRCKPINGMSIINT</sequence>
<organism evidence="1">
    <name type="scientific">marine sediment metagenome</name>
    <dbReference type="NCBI Taxonomy" id="412755"/>
    <lineage>
        <taxon>unclassified sequences</taxon>
        <taxon>metagenomes</taxon>
        <taxon>ecological metagenomes</taxon>
    </lineage>
</organism>
<protein>
    <submittedName>
        <fullName evidence="1">Uncharacterized protein</fullName>
    </submittedName>
</protein>
<reference evidence="1" key="1">
    <citation type="journal article" date="2014" name="Front. Microbiol.">
        <title>High frequency of phylogenetically diverse reductive dehalogenase-homologous genes in deep subseafloor sedimentary metagenomes.</title>
        <authorList>
            <person name="Kawai M."/>
            <person name="Futagami T."/>
            <person name="Toyoda A."/>
            <person name="Takaki Y."/>
            <person name="Nishi S."/>
            <person name="Hori S."/>
            <person name="Arai W."/>
            <person name="Tsubouchi T."/>
            <person name="Morono Y."/>
            <person name="Uchiyama I."/>
            <person name="Ito T."/>
            <person name="Fujiyama A."/>
            <person name="Inagaki F."/>
            <person name="Takami H."/>
        </authorList>
    </citation>
    <scope>NUCLEOTIDE SEQUENCE</scope>
    <source>
        <strain evidence="1">Expedition CK06-06</strain>
    </source>
</reference>
<dbReference type="AlphaFoldDB" id="X1VHN4"/>
<gene>
    <name evidence="1" type="ORF">S12H4_44285</name>
</gene>
<dbReference type="EMBL" id="BARW01027274">
    <property type="protein sequence ID" value="GAJ14426.1"/>
    <property type="molecule type" value="Genomic_DNA"/>
</dbReference>